<organism evidence="1 2">
    <name type="scientific">Mycena albidolilacea</name>
    <dbReference type="NCBI Taxonomy" id="1033008"/>
    <lineage>
        <taxon>Eukaryota</taxon>
        <taxon>Fungi</taxon>
        <taxon>Dikarya</taxon>
        <taxon>Basidiomycota</taxon>
        <taxon>Agaricomycotina</taxon>
        <taxon>Agaricomycetes</taxon>
        <taxon>Agaricomycetidae</taxon>
        <taxon>Agaricales</taxon>
        <taxon>Marasmiineae</taxon>
        <taxon>Mycenaceae</taxon>
        <taxon>Mycena</taxon>
    </lineage>
</organism>
<sequence>MVLVLRTYIEPGTTGSPKVSHICIRHWSNRVWTKLRCRKATKIISDPRLKVRLKDCTLDHIRSVLNPGILPGIYREDAPYTWDFLSVFTTSPNEYRKKRARKGEKGKLAVPVEADEWEEAASGSSGEKPDFAGDTGGFWRNMGGEFRWALLEGFRGHYARGSS</sequence>
<comment type="caution">
    <text evidence="1">The sequence shown here is derived from an EMBL/GenBank/DDBJ whole genome shotgun (WGS) entry which is preliminary data.</text>
</comment>
<keyword evidence="2" id="KW-1185">Reference proteome</keyword>
<reference evidence="1" key="1">
    <citation type="submission" date="2023-03" db="EMBL/GenBank/DDBJ databases">
        <title>Massive genome expansion in bonnet fungi (Mycena s.s.) driven by repeated elements and novel gene families across ecological guilds.</title>
        <authorList>
            <consortium name="Lawrence Berkeley National Laboratory"/>
            <person name="Harder C.B."/>
            <person name="Miyauchi S."/>
            <person name="Viragh M."/>
            <person name="Kuo A."/>
            <person name="Thoen E."/>
            <person name="Andreopoulos B."/>
            <person name="Lu D."/>
            <person name="Skrede I."/>
            <person name="Drula E."/>
            <person name="Henrissat B."/>
            <person name="Morin E."/>
            <person name="Kohler A."/>
            <person name="Barry K."/>
            <person name="LaButti K."/>
            <person name="Morin E."/>
            <person name="Salamov A."/>
            <person name="Lipzen A."/>
            <person name="Mereny Z."/>
            <person name="Hegedus B."/>
            <person name="Baldrian P."/>
            <person name="Stursova M."/>
            <person name="Weitz H."/>
            <person name="Taylor A."/>
            <person name="Grigoriev I.V."/>
            <person name="Nagy L.G."/>
            <person name="Martin F."/>
            <person name="Kauserud H."/>
        </authorList>
    </citation>
    <scope>NUCLEOTIDE SEQUENCE</scope>
    <source>
        <strain evidence="1">CBHHK002</strain>
    </source>
</reference>
<dbReference type="Proteomes" id="UP001218218">
    <property type="component" value="Unassembled WGS sequence"/>
</dbReference>
<dbReference type="EMBL" id="JARIHO010000026">
    <property type="protein sequence ID" value="KAJ7340884.1"/>
    <property type="molecule type" value="Genomic_DNA"/>
</dbReference>
<dbReference type="AlphaFoldDB" id="A0AAD7ENN0"/>
<evidence type="ECO:0000313" key="2">
    <source>
        <dbReference type="Proteomes" id="UP001218218"/>
    </source>
</evidence>
<gene>
    <name evidence="1" type="ORF">DFH08DRAFT_963726</name>
</gene>
<accession>A0AAD7ENN0</accession>
<proteinExistence type="predicted"/>
<evidence type="ECO:0000313" key="1">
    <source>
        <dbReference type="EMBL" id="KAJ7340884.1"/>
    </source>
</evidence>
<name>A0AAD7ENN0_9AGAR</name>
<protein>
    <submittedName>
        <fullName evidence="1">Uncharacterized protein</fullName>
    </submittedName>
</protein>